<feature type="transmembrane region" description="Helical" evidence="7">
    <location>
        <begin position="375"/>
        <end position="395"/>
    </location>
</feature>
<dbReference type="InterPro" id="IPR005495">
    <property type="entry name" value="LptG/LptF_permease"/>
</dbReference>
<dbReference type="Pfam" id="PF03739">
    <property type="entry name" value="LptF_LptG"/>
    <property type="match status" value="1"/>
</dbReference>
<reference evidence="8 9" key="1">
    <citation type="submission" date="2011-07" db="EMBL/GenBank/DDBJ databases">
        <title>The complete genome of chromosome of Emticicia oligotrophica DSM 17448.</title>
        <authorList>
            <consortium name="US DOE Joint Genome Institute (JGI-PGF)"/>
            <person name="Lucas S."/>
            <person name="Han J."/>
            <person name="Lapidus A."/>
            <person name="Bruce D."/>
            <person name="Goodwin L."/>
            <person name="Pitluck S."/>
            <person name="Peters L."/>
            <person name="Kyrpides N."/>
            <person name="Mavromatis K."/>
            <person name="Ivanova N."/>
            <person name="Ovchinnikova G."/>
            <person name="Teshima H."/>
            <person name="Detter J.C."/>
            <person name="Tapia R."/>
            <person name="Han C."/>
            <person name="Land M."/>
            <person name="Hauser L."/>
            <person name="Markowitz V."/>
            <person name="Cheng J.-F."/>
            <person name="Hugenholtz P."/>
            <person name="Woyke T."/>
            <person name="Wu D."/>
            <person name="Tindall B."/>
            <person name="Pomrenke H."/>
            <person name="Brambilla E."/>
            <person name="Klenk H.-P."/>
            <person name="Eisen J.A."/>
        </authorList>
    </citation>
    <scope>NUCLEOTIDE SEQUENCE [LARGE SCALE GENOMIC DNA]</scope>
    <source>
        <strain evidence="8 9">DSM 17448</strain>
    </source>
</reference>
<name>A0ABN4AS63_EMTOG</name>
<evidence type="ECO:0000313" key="8">
    <source>
        <dbReference type="EMBL" id="AFK05304.1"/>
    </source>
</evidence>
<feature type="transmembrane region" description="Helical" evidence="7">
    <location>
        <begin position="402"/>
        <end position="420"/>
    </location>
</feature>
<evidence type="ECO:0000256" key="7">
    <source>
        <dbReference type="SAM" id="Phobius"/>
    </source>
</evidence>
<feature type="transmembrane region" description="Helical" evidence="7">
    <location>
        <begin position="12"/>
        <end position="33"/>
    </location>
</feature>
<sequence length="493" mass="56691">MKKIDILVIRSFIGPFILTTCVVVFIFLMRFLMLYFNDFVGKDLGYDVFGKLFVYFSLITVPIALPLSTLLASLMCFGNLGEYSELTAIKSAGVPISRVLFPAMIFALGVSVFSFWFNNTVNPWANLKGYSLLYDVKTTKVTLNIKEGIFYKEIPGYSIKVVKKFSDGKTLKGVTIYNHSQNNGNINVTLADSGKMYTMYDNTYLVFELFNGCNYIDYRSNDASYNETQFVKNGFKQNKMVFSLESFGMKRTDESQFKYHEFMKNINQLNEQADSIKKDIKKTLRSQTTLATNLYNFQFKEYPVDTSKAARERKPIKSGSWIAEKMKKSVTVTSDEEAFETALNQAKNLKDQFNTTVDIIKSKKRDAIKAEVEKWHKFTMAFACFVMFLIGSSLGSIIKKGGFGMPVLLSITFFILMYVLMQLGDKYAKEDIWPVLLGVWMPDFILLLFGVYFLYKATNDARLFESDIYAVYFDKLKSLWNERKFFKPKKVLT</sequence>
<feature type="transmembrane region" description="Helical" evidence="7">
    <location>
        <begin position="99"/>
        <end position="117"/>
    </location>
</feature>
<feature type="transmembrane region" description="Helical" evidence="7">
    <location>
        <begin position="53"/>
        <end position="78"/>
    </location>
</feature>
<keyword evidence="6" id="KW-0175">Coiled coil</keyword>
<evidence type="ECO:0000256" key="6">
    <source>
        <dbReference type="SAM" id="Coils"/>
    </source>
</evidence>
<feature type="transmembrane region" description="Helical" evidence="7">
    <location>
        <begin position="432"/>
        <end position="455"/>
    </location>
</feature>
<gene>
    <name evidence="8" type="ordered locus">Emtol_4180</name>
</gene>
<dbReference type="PANTHER" id="PTHR33529:SF6">
    <property type="entry name" value="YJGP_YJGQ FAMILY PERMEASE"/>
    <property type="match status" value="1"/>
</dbReference>
<evidence type="ECO:0000256" key="1">
    <source>
        <dbReference type="ARBA" id="ARBA00004651"/>
    </source>
</evidence>
<evidence type="ECO:0000256" key="4">
    <source>
        <dbReference type="ARBA" id="ARBA00022989"/>
    </source>
</evidence>
<protein>
    <submittedName>
        <fullName evidence="8">Permease YjgP/YjgQ family protein</fullName>
    </submittedName>
</protein>
<comment type="subcellular location">
    <subcellularLocation>
        <location evidence="1">Cell membrane</location>
        <topology evidence="1">Multi-pass membrane protein</topology>
    </subcellularLocation>
</comment>
<keyword evidence="2" id="KW-1003">Cell membrane</keyword>
<keyword evidence="3 7" id="KW-0812">Transmembrane</keyword>
<dbReference type="RefSeq" id="WP_015030992.1">
    <property type="nucleotide sequence ID" value="NC_018748.1"/>
</dbReference>
<evidence type="ECO:0000256" key="2">
    <source>
        <dbReference type="ARBA" id="ARBA00022475"/>
    </source>
</evidence>
<evidence type="ECO:0000256" key="3">
    <source>
        <dbReference type="ARBA" id="ARBA00022692"/>
    </source>
</evidence>
<dbReference type="Proteomes" id="UP000002875">
    <property type="component" value="Chromosome"/>
</dbReference>
<evidence type="ECO:0000313" key="9">
    <source>
        <dbReference type="Proteomes" id="UP000002875"/>
    </source>
</evidence>
<keyword evidence="5 7" id="KW-0472">Membrane</keyword>
<keyword evidence="9" id="KW-1185">Reference proteome</keyword>
<proteinExistence type="predicted"/>
<dbReference type="PANTHER" id="PTHR33529">
    <property type="entry name" value="SLR0882 PROTEIN-RELATED"/>
    <property type="match status" value="1"/>
</dbReference>
<accession>A0ABN4AS63</accession>
<keyword evidence="4 7" id="KW-1133">Transmembrane helix</keyword>
<evidence type="ECO:0000256" key="5">
    <source>
        <dbReference type="ARBA" id="ARBA00023136"/>
    </source>
</evidence>
<dbReference type="EMBL" id="CP002961">
    <property type="protein sequence ID" value="AFK05304.1"/>
    <property type="molecule type" value="Genomic_DNA"/>
</dbReference>
<organism evidence="8 9">
    <name type="scientific">Emticicia oligotrophica (strain DSM 17448 / CIP 109782 / MTCC 6937 / GPTSA100-15)</name>
    <dbReference type="NCBI Taxonomy" id="929562"/>
    <lineage>
        <taxon>Bacteria</taxon>
        <taxon>Pseudomonadati</taxon>
        <taxon>Bacteroidota</taxon>
        <taxon>Cytophagia</taxon>
        <taxon>Cytophagales</taxon>
        <taxon>Leadbetterellaceae</taxon>
        <taxon>Emticicia</taxon>
    </lineage>
</organism>
<feature type="coiled-coil region" evidence="6">
    <location>
        <begin position="259"/>
        <end position="286"/>
    </location>
</feature>